<organism evidence="4 5">
    <name type="scientific">Rhodanobacter humi</name>
    <dbReference type="NCBI Taxonomy" id="1888173"/>
    <lineage>
        <taxon>Bacteria</taxon>
        <taxon>Pseudomonadati</taxon>
        <taxon>Pseudomonadota</taxon>
        <taxon>Gammaproteobacteria</taxon>
        <taxon>Lysobacterales</taxon>
        <taxon>Rhodanobacteraceae</taxon>
        <taxon>Rhodanobacter</taxon>
    </lineage>
</organism>
<feature type="chain" id="PRO_5047262365" evidence="2">
    <location>
        <begin position="24"/>
        <end position="414"/>
    </location>
</feature>
<dbReference type="SUPFAM" id="SSF53955">
    <property type="entry name" value="Lysozyme-like"/>
    <property type="match status" value="1"/>
</dbReference>
<dbReference type="CDD" id="cd00118">
    <property type="entry name" value="LysM"/>
    <property type="match status" value="1"/>
</dbReference>
<keyword evidence="5" id="KW-1185">Reference proteome</keyword>
<reference evidence="4 5" key="1">
    <citation type="submission" date="2024-07" db="EMBL/GenBank/DDBJ databases">
        <title>Molecular mechanisms and environmental adaptations of flagellar loss and biofilm growth of Rhodanobacter under environmental stress.</title>
        <authorList>
            <person name="Chen M."/>
        </authorList>
    </citation>
    <scope>NUCLEOTIDE SEQUENCE [LARGE SCALE GENOMIC DNA]</scope>
    <source>
        <strain evidence="4 5">RS22</strain>
    </source>
</reference>
<gene>
    <name evidence="4" type="ORF">AB7878_16665</name>
</gene>
<dbReference type="CDD" id="cd16894">
    <property type="entry name" value="MltD-like"/>
    <property type="match status" value="1"/>
</dbReference>
<dbReference type="Proteomes" id="UP001562159">
    <property type="component" value="Unassembled WGS sequence"/>
</dbReference>
<dbReference type="Pfam" id="PF01476">
    <property type="entry name" value="LysM"/>
    <property type="match status" value="1"/>
</dbReference>
<dbReference type="PANTHER" id="PTHR33734:SF22">
    <property type="entry name" value="MEMBRANE-BOUND LYTIC MUREIN TRANSGLYCOSYLASE D"/>
    <property type="match status" value="1"/>
</dbReference>
<evidence type="ECO:0000256" key="2">
    <source>
        <dbReference type="SAM" id="SignalP"/>
    </source>
</evidence>
<feature type="compositionally biased region" description="Pro residues" evidence="1">
    <location>
        <begin position="29"/>
        <end position="39"/>
    </location>
</feature>
<dbReference type="Gene3D" id="1.10.530.10">
    <property type="match status" value="1"/>
</dbReference>
<dbReference type="InterPro" id="IPR036779">
    <property type="entry name" value="LysM_dom_sf"/>
</dbReference>
<evidence type="ECO:0000313" key="5">
    <source>
        <dbReference type="Proteomes" id="UP001562159"/>
    </source>
</evidence>
<sequence>MSTHLYPKRLLPLALSALLTACATTPSPRSEPGPLPVPPASAAIETPPPAVTAAPAPEASDVWDRLRGSFAMADCDADPAVLSWARRYTRNPQRFEQEVRDALPKLTYVQQVAAEHDVAGEFVLLPWVESGFRPIPGRRDRPAGMWQIMPTTAAAMGLRVDRHYDGRLDVQASADAVMKLLSRYHEQFHDWRVTDYAYNAGEFRARKLVQQHGLPPATPAIPRWPVHDITREHLTKLLAMACVVREPDRFHVSLPTLTPSQHLVSVALPHSMPLARAADRAGMPLDQLKDLNAAFRNDVADTSIASYLMMPVSHAQQFRDALLNQAASASADRLPETTFATGIGATDATDASAAGAKSAQPVAARARTHRVKSGESLWQLARHYSVSVSELQRWNHLHGQAIKPGQLLKVGASR</sequence>
<dbReference type="EMBL" id="JBGBPY010000001">
    <property type="protein sequence ID" value="MEY2184049.1"/>
    <property type="molecule type" value="Genomic_DNA"/>
</dbReference>
<evidence type="ECO:0000259" key="3">
    <source>
        <dbReference type="PROSITE" id="PS51782"/>
    </source>
</evidence>
<accession>A0ABV4AUH9</accession>
<dbReference type="InterPro" id="IPR008258">
    <property type="entry name" value="Transglycosylase_SLT_dom_1"/>
</dbReference>
<feature type="region of interest" description="Disordered" evidence="1">
    <location>
        <begin position="24"/>
        <end position="56"/>
    </location>
</feature>
<dbReference type="Gene3D" id="3.10.350.10">
    <property type="entry name" value="LysM domain"/>
    <property type="match status" value="1"/>
</dbReference>
<proteinExistence type="predicted"/>
<name>A0ABV4AUH9_9GAMM</name>
<feature type="signal peptide" evidence="2">
    <location>
        <begin position="1"/>
        <end position="23"/>
    </location>
</feature>
<evidence type="ECO:0000256" key="1">
    <source>
        <dbReference type="SAM" id="MobiDB-lite"/>
    </source>
</evidence>
<dbReference type="Pfam" id="PF01464">
    <property type="entry name" value="SLT"/>
    <property type="match status" value="1"/>
</dbReference>
<dbReference type="SMART" id="SM00257">
    <property type="entry name" value="LysM"/>
    <property type="match status" value="1"/>
</dbReference>
<comment type="caution">
    <text evidence="4">The sequence shown here is derived from an EMBL/GenBank/DDBJ whole genome shotgun (WGS) entry which is preliminary data.</text>
</comment>
<evidence type="ECO:0000313" key="4">
    <source>
        <dbReference type="EMBL" id="MEY2184049.1"/>
    </source>
</evidence>
<feature type="domain" description="LysM" evidence="3">
    <location>
        <begin position="367"/>
        <end position="410"/>
    </location>
</feature>
<dbReference type="InterPro" id="IPR023346">
    <property type="entry name" value="Lysozyme-like_dom_sf"/>
</dbReference>
<dbReference type="SUPFAM" id="SSF54106">
    <property type="entry name" value="LysM domain"/>
    <property type="match status" value="1"/>
</dbReference>
<protein>
    <submittedName>
        <fullName evidence="4">Transglycosylase SLT domain-containing protein</fullName>
    </submittedName>
</protein>
<dbReference type="InterPro" id="IPR018392">
    <property type="entry name" value="LysM"/>
</dbReference>
<dbReference type="PANTHER" id="PTHR33734">
    <property type="entry name" value="LYSM DOMAIN-CONTAINING GPI-ANCHORED PROTEIN 2"/>
    <property type="match status" value="1"/>
</dbReference>
<keyword evidence="2" id="KW-0732">Signal</keyword>
<dbReference type="PROSITE" id="PS51782">
    <property type="entry name" value="LYSM"/>
    <property type="match status" value="1"/>
</dbReference>